<protein>
    <submittedName>
        <fullName evidence="1">Uncharacterized protein</fullName>
    </submittedName>
</protein>
<proteinExistence type="predicted"/>
<dbReference type="SUPFAM" id="SSF53067">
    <property type="entry name" value="Actin-like ATPase domain"/>
    <property type="match status" value="1"/>
</dbReference>
<reference evidence="1 2" key="1">
    <citation type="submission" date="2021-04" db="EMBL/GenBank/DDBJ databases">
        <authorList>
            <person name="Ivanova A."/>
        </authorList>
    </citation>
    <scope>NUCLEOTIDE SEQUENCE [LARGE SCALE GENOMIC DNA]</scope>
    <source>
        <strain evidence="1 2">G18</strain>
    </source>
</reference>
<evidence type="ECO:0000313" key="2">
    <source>
        <dbReference type="Proteomes" id="UP000676565"/>
    </source>
</evidence>
<gene>
    <name evidence="1" type="ORF">J8F10_01870</name>
</gene>
<keyword evidence="2" id="KW-1185">Reference proteome</keyword>
<accession>A0ABS5BK50</accession>
<organism evidence="1 2">
    <name type="scientific">Gemmata palustris</name>
    <dbReference type="NCBI Taxonomy" id="2822762"/>
    <lineage>
        <taxon>Bacteria</taxon>
        <taxon>Pseudomonadati</taxon>
        <taxon>Planctomycetota</taxon>
        <taxon>Planctomycetia</taxon>
        <taxon>Gemmatales</taxon>
        <taxon>Gemmataceae</taxon>
        <taxon>Gemmata</taxon>
    </lineage>
</organism>
<dbReference type="RefSeq" id="WP_210652137.1">
    <property type="nucleotide sequence ID" value="NZ_JAGKQQ010000001.1"/>
</dbReference>
<evidence type="ECO:0000313" key="1">
    <source>
        <dbReference type="EMBL" id="MBP3954045.1"/>
    </source>
</evidence>
<dbReference type="EMBL" id="JAGKQQ010000001">
    <property type="protein sequence ID" value="MBP3954045.1"/>
    <property type="molecule type" value="Genomic_DNA"/>
</dbReference>
<sequence length="469" mass="50471">MADRVFCIDFGSAYTKVALRRDPTADSELLSWPNIDFCVPSTIAVDRRGTKAKLAFGDEAAGQESGGGIDVHRNWKRSVFLAPAVARPTQSPLEALLQSDDLLALATQYGVPHGQIGYLQQMVSSAKSLIGGPGGRIISAESQQQTIATALAAHFFHWLRQRTMEACAKLPTTGLKFEDIPVRVAVPAFAKDGDDSHPGRKLILDALDKAGWPLHPEQPVVAEPYANAIGVLTKGANVLSRNGRLNFSDMFSKGPLITVLKDSTHHPSYRALVIDVGAFTTDFTALTFKPVGVPVLMPDSGFELQEKSVPFGVSDLDEEMRLALKVSEWPVKPTWTDWTKVQQSVYSEGKGYRAPGLGKVVGGPADSEAVQACLSAFTKRIADETTAFCEPLEPAFTQELILTGGGSSIPVVRDALQIAAKAGGKTFVKTHAPDLKRVKGIPVDKLDEQFTRGGSALGGASIYFEKGYY</sequence>
<dbReference type="InterPro" id="IPR043129">
    <property type="entry name" value="ATPase_NBD"/>
</dbReference>
<dbReference type="Gene3D" id="3.30.420.40">
    <property type="match status" value="1"/>
</dbReference>
<comment type="caution">
    <text evidence="1">The sequence shown here is derived from an EMBL/GenBank/DDBJ whole genome shotgun (WGS) entry which is preliminary data.</text>
</comment>
<name>A0ABS5BK50_9BACT</name>
<dbReference type="Proteomes" id="UP000676565">
    <property type="component" value="Unassembled WGS sequence"/>
</dbReference>